<evidence type="ECO:0000313" key="1">
    <source>
        <dbReference type="Proteomes" id="UP000887580"/>
    </source>
</evidence>
<accession>A0AC35FI03</accession>
<name>A0AC35FI03_9BILA</name>
<dbReference type="WBParaSite" id="PS1159_v2.g17774.t1">
    <property type="protein sequence ID" value="PS1159_v2.g17774.t1"/>
    <property type="gene ID" value="PS1159_v2.g17774"/>
</dbReference>
<proteinExistence type="predicted"/>
<protein>
    <submittedName>
        <fullName evidence="2">CSN12-like protein</fullName>
    </submittedName>
</protein>
<organism evidence="1 2">
    <name type="scientific">Panagrolaimus sp. PS1159</name>
    <dbReference type="NCBI Taxonomy" id="55785"/>
    <lineage>
        <taxon>Eukaryota</taxon>
        <taxon>Metazoa</taxon>
        <taxon>Ecdysozoa</taxon>
        <taxon>Nematoda</taxon>
        <taxon>Chromadorea</taxon>
        <taxon>Rhabditida</taxon>
        <taxon>Tylenchina</taxon>
        <taxon>Panagrolaimomorpha</taxon>
        <taxon>Panagrolaimoidea</taxon>
        <taxon>Panagrolaimidae</taxon>
        <taxon>Panagrolaimus</taxon>
    </lineage>
</organism>
<reference evidence="2" key="1">
    <citation type="submission" date="2022-11" db="UniProtKB">
        <authorList>
            <consortium name="WormBaseParasite"/>
        </authorList>
    </citation>
    <scope>IDENTIFICATION</scope>
</reference>
<sequence length="477" mass="54929">MNPFAKGAEGSKFGRILPAQGGSIFGGTSTSALTTQHQNPSPSKNNKIIEEEDYQDYEETSVTEEFDPNDLFTDNQIAIDSLESYVSTVMEYLGYHNWTATTLIAPLLSLDHDHVLCNFLQVENPDIVLDVNSSDEIYCEFVAAHISVCYYVAKEEWYKAYSMQMSMVTVFLKEIIQKSKDCNWFLPLLYPLCFDLRRLAKKAQATESNLDEDSTVDYNDDVANQFMNIYRSCVSDNRLTLKESKKVAIFPLTLLLMQSYFESNKMALLKPLIRAIDNLSVSFKARIPLSELVTYNFYLGKKAMFDSDLQTADKSLEYAFKYCPEKYLENKRRILIYWIPVKMFLGEIPLDSVLEDYNLNEFKIIAQGVRDGNIRYLRQGIISNRQFLMKSGVYLMFEKLAQLTYLALFKRLATIIGRPQIKIEMFMHLLKFLGEDIRHIDEVVCVLSNLIAKKKIKGYISKTHNTVVLSKISPFYE</sequence>
<dbReference type="Proteomes" id="UP000887580">
    <property type="component" value="Unplaced"/>
</dbReference>
<evidence type="ECO:0000313" key="2">
    <source>
        <dbReference type="WBParaSite" id="PS1159_v2.g17774.t1"/>
    </source>
</evidence>